<feature type="region of interest" description="Disordered" evidence="7">
    <location>
        <begin position="362"/>
        <end position="399"/>
    </location>
</feature>
<comment type="catalytic activity">
    <reaction evidence="1">
        <text>[protein]-peptidylproline (omega=180) = [protein]-peptidylproline (omega=0)</text>
        <dbReference type="Rhea" id="RHEA:16237"/>
        <dbReference type="Rhea" id="RHEA-COMP:10747"/>
        <dbReference type="Rhea" id="RHEA-COMP:10748"/>
        <dbReference type="ChEBI" id="CHEBI:83833"/>
        <dbReference type="ChEBI" id="CHEBI:83834"/>
        <dbReference type="EC" id="5.2.1.8"/>
    </reaction>
</comment>
<keyword evidence="9" id="KW-1185">Reference proteome</keyword>
<dbReference type="InterPro" id="IPR039886">
    <property type="entry name" value="BTBD10/KCTD20"/>
</dbReference>
<dbReference type="GO" id="GO:0003755">
    <property type="term" value="F:peptidyl-prolyl cis-trans isomerase activity"/>
    <property type="evidence" value="ECO:0007669"/>
    <property type="project" value="UniProtKB-KW"/>
</dbReference>
<sequence>MSLGGPAHESLLSKPHSQQPAQTIELSRGESGDYVVLVVENSRFIVNPARLIAKSDTMLGRMFAMRARNAGASNVSVMSNNGCNDVVNGILDLVRPNDQNEYDVAEGISAPCFRVIMDYYHRGIMNCPPVVSVSELREACDYLMVPFNVNTVKCQDLRSLLHEISNEGARGQFNVFLEEIILPQLVIAAERGERECHIVVLMDEDVVDWDEEYPPQIGGEDVPQVVYSTPLYKFFKYAENRDVAKQVLKDREMKKIRLGMEGYPTHKERIKRRFNRTEVMYNYVQRPFLHSSWEKEEARSRHVDFACPIVKSKSNPSLASAASDPLPQPAPLQNNNNGNNDQHFHHHYNEQHNHQQVHILHNSQQHEQRNHDRGHINEQHQPSSSYQNNINQSSQDEQQKTNNLLVAVSNIHLGVGGQADKPKDDVPDKKVKASKEREATEKPKGPKVTDKVFFEIEIGGKPVGRIEIGLFGKTVPKTVENFIELSKRKKGEGFAGSIFHRVIKDFMIQGGDFTRGDGTGGMSIFGEKFADENFKLKHYGAGWLSMANSGKDTNGSQFFITCKKTSWLDGKHVVFGKVVSGMDVVRRIESTPTLSGDRPEKEVVIASCGHIPVDKMFSVDKEDAKDEL</sequence>
<dbReference type="FunFam" id="2.40.100.10:FF:000001">
    <property type="entry name" value="Peptidyl-prolyl cis-trans isomerase"/>
    <property type="match status" value="1"/>
</dbReference>
<accession>A0A915MBN1</accession>
<feature type="region of interest" description="Disordered" evidence="7">
    <location>
        <begin position="1"/>
        <end position="23"/>
    </location>
</feature>
<dbReference type="InterPro" id="IPR020892">
    <property type="entry name" value="Cyclophilin-type_PPIase_CS"/>
</dbReference>
<dbReference type="AlphaFoldDB" id="A0A915MBN1"/>
<feature type="compositionally biased region" description="Low complexity" evidence="7">
    <location>
        <begin position="383"/>
        <end position="395"/>
    </location>
</feature>
<feature type="compositionally biased region" description="Basic and acidic residues" evidence="7">
    <location>
        <begin position="364"/>
        <end position="378"/>
    </location>
</feature>
<organism evidence="9 10">
    <name type="scientific">Meloidogyne javanica</name>
    <name type="common">Root-knot nematode worm</name>
    <dbReference type="NCBI Taxonomy" id="6303"/>
    <lineage>
        <taxon>Eukaryota</taxon>
        <taxon>Metazoa</taxon>
        <taxon>Ecdysozoa</taxon>
        <taxon>Nematoda</taxon>
        <taxon>Chromadorea</taxon>
        <taxon>Rhabditida</taxon>
        <taxon>Tylenchina</taxon>
        <taxon>Tylenchomorpha</taxon>
        <taxon>Tylenchoidea</taxon>
        <taxon>Meloidogynidae</taxon>
        <taxon>Meloidogyninae</taxon>
        <taxon>Meloidogyne</taxon>
        <taxon>Meloidogyne incognita group</taxon>
    </lineage>
</organism>
<dbReference type="PANTHER" id="PTHR21637:SF0">
    <property type="entry name" value="AT10158P"/>
    <property type="match status" value="1"/>
</dbReference>
<dbReference type="InterPro" id="IPR011333">
    <property type="entry name" value="SKP1/BTB/POZ_sf"/>
</dbReference>
<dbReference type="Gene3D" id="2.40.100.10">
    <property type="entry name" value="Cyclophilin-like"/>
    <property type="match status" value="1"/>
</dbReference>
<keyword evidence="4" id="KW-0963">Cytoplasm</keyword>
<dbReference type="Pfam" id="PF16017">
    <property type="entry name" value="BTB_3"/>
    <property type="match status" value="2"/>
</dbReference>
<evidence type="ECO:0000256" key="4">
    <source>
        <dbReference type="ARBA" id="ARBA00022490"/>
    </source>
</evidence>
<dbReference type="GO" id="GO:0006457">
    <property type="term" value="P:protein folding"/>
    <property type="evidence" value="ECO:0007669"/>
    <property type="project" value="InterPro"/>
</dbReference>
<dbReference type="GO" id="GO:0042327">
    <property type="term" value="P:positive regulation of phosphorylation"/>
    <property type="evidence" value="ECO:0007669"/>
    <property type="project" value="TreeGrafter"/>
</dbReference>
<comment type="subcellular location">
    <subcellularLocation>
        <location evidence="2">Cytoplasm</location>
    </subcellularLocation>
</comment>
<evidence type="ECO:0000256" key="5">
    <source>
        <dbReference type="ARBA" id="ARBA00023110"/>
    </source>
</evidence>
<dbReference type="Proteomes" id="UP000887561">
    <property type="component" value="Unplaced"/>
</dbReference>
<dbReference type="PRINTS" id="PR00153">
    <property type="entry name" value="CSAPPISMRASE"/>
</dbReference>
<name>A0A915MBN1_MELJA</name>
<protein>
    <recommendedName>
        <fullName evidence="3">peptidylprolyl isomerase</fullName>
        <ecNumber evidence="3">5.2.1.8</ecNumber>
    </recommendedName>
</protein>
<dbReference type="InterPro" id="IPR029000">
    <property type="entry name" value="Cyclophilin-like_dom_sf"/>
</dbReference>
<evidence type="ECO:0000256" key="2">
    <source>
        <dbReference type="ARBA" id="ARBA00004496"/>
    </source>
</evidence>
<evidence type="ECO:0000259" key="8">
    <source>
        <dbReference type="PROSITE" id="PS50072"/>
    </source>
</evidence>
<dbReference type="SUPFAM" id="SSF54695">
    <property type="entry name" value="POZ domain"/>
    <property type="match status" value="1"/>
</dbReference>
<dbReference type="PROSITE" id="PS00170">
    <property type="entry name" value="CSA_PPIASE_1"/>
    <property type="match status" value="1"/>
</dbReference>
<feature type="compositionally biased region" description="Basic and acidic residues" evidence="7">
    <location>
        <begin position="420"/>
        <end position="446"/>
    </location>
</feature>
<dbReference type="CDD" id="cd01926">
    <property type="entry name" value="cyclophilin_ABH_like"/>
    <property type="match status" value="1"/>
</dbReference>
<dbReference type="PROSITE" id="PS50072">
    <property type="entry name" value="CSA_PPIASE_2"/>
    <property type="match status" value="1"/>
</dbReference>
<evidence type="ECO:0000256" key="6">
    <source>
        <dbReference type="ARBA" id="ARBA00023235"/>
    </source>
</evidence>
<reference evidence="10" key="1">
    <citation type="submission" date="2022-11" db="UniProtKB">
        <authorList>
            <consortium name="WormBaseParasite"/>
        </authorList>
    </citation>
    <scope>IDENTIFICATION</scope>
</reference>
<feature type="domain" description="PPIase cyclophilin-type" evidence="8">
    <location>
        <begin position="453"/>
        <end position="610"/>
    </location>
</feature>
<dbReference type="GO" id="GO:0005737">
    <property type="term" value="C:cytoplasm"/>
    <property type="evidence" value="ECO:0007669"/>
    <property type="project" value="UniProtKB-SubCell"/>
</dbReference>
<dbReference type="WBParaSite" id="scaffold34184_cov286.g21263">
    <property type="protein sequence ID" value="scaffold34184_cov286.g21263"/>
    <property type="gene ID" value="scaffold34184_cov286.g21263"/>
</dbReference>
<feature type="region of interest" description="Disordered" evidence="7">
    <location>
        <begin position="314"/>
        <end position="345"/>
    </location>
</feature>
<feature type="region of interest" description="Disordered" evidence="7">
    <location>
        <begin position="415"/>
        <end position="446"/>
    </location>
</feature>
<keyword evidence="6" id="KW-0413">Isomerase</keyword>
<dbReference type="PANTHER" id="PTHR21637">
    <property type="entry name" value="BTB/POZ DOMAIN-CONTAINING PROTEIN 10-RELATED"/>
    <property type="match status" value="1"/>
</dbReference>
<evidence type="ECO:0000256" key="3">
    <source>
        <dbReference type="ARBA" id="ARBA00013194"/>
    </source>
</evidence>
<dbReference type="Gene3D" id="3.30.710.10">
    <property type="entry name" value="Potassium Channel Kv1.1, Chain A"/>
    <property type="match status" value="1"/>
</dbReference>
<evidence type="ECO:0000313" key="10">
    <source>
        <dbReference type="WBParaSite" id="scaffold34184_cov286.g21263"/>
    </source>
</evidence>
<dbReference type="InterPro" id="IPR039885">
    <property type="entry name" value="BTBD10/KCTD20_BTB/POZ"/>
</dbReference>
<keyword evidence="5" id="KW-0697">Rotamase</keyword>
<dbReference type="EC" id="5.2.1.8" evidence="3"/>
<dbReference type="InterPro" id="IPR002130">
    <property type="entry name" value="Cyclophilin-type_PPIase_dom"/>
</dbReference>
<proteinExistence type="predicted"/>
<evidence type="ECO:0000256" key="7">
    <source>
        <dbReference type="SAM" id="MobiDB-lite"/>
    </source>
</evidence>
<dbReference type="Pfam" id="PF00160">
    <property type="entry name" value="Pro_isomerase"/>
    <property type="match status" value="1"/>
</dbReference>
<evidence type="ECO:0000313" key="9">
    <source>
        <dbReference type="Proteomes" id="UP000887561"/>
    </source>
</evidence>
<evidence type="ECO:0000256" key="1">
    <source>
        <dbReference type="ARBA" id="ARBA00000971"/>
    </source>
</evidence>
<dbReference type="SUPFAM" id="SSF50891">
    <property type="entry name" value="Cyclophilin-like"/>
    <property type="match status" value="1"/>
</dbReference>